<dbReference type="STRING" id="141349.BN1232_06026"/>
<proteinExistence type="predicted"/>
<dbReference type="AlphaFoldDB" id="A0A0E4H2M1"/>
<protein>
    <submittedName>
        <fullName evidence="1">Maturase-related protein</fullName>
    </submittedName>
</protein>
<dbReference type="RefSeq" id="WP_338048810.1">
    <property type="nucleotide sequence ID" value="NZ_CTEE01000002.1"/>
</dbReference>
<sequence length="125" mass="14477">MNTDAPDDWALYRAERRVLEIQTKLHRWAIEDPHRRFDDLFNLVTDPAFLLVAWDRVRSNKGARTAGADGKTVSYIENRFGVEVFLARLRSQLKDRSFRPVAVRERMIPKTGGKLRRLGIPTEVA</sequence>
<dbReference type="EMBL" id="CTEE01000002">
    <property type="protein sequence ID" value="CQD24051.1"/>
    <property type="molecule type" value="Genomic_DNA"/>
</dbReference>
<evidence type="ECO:0000313" key="1">
    <source>
        <dbReference type="EMBL" id="CQD24051.1"/>
    </source>
</evidence>
<name>A0A0E4H2M1_MYCLN</name>
<gene>
    <name evidence="1" type="ORF">BN1232_06026</name>
</gene>
<evidence type="ECO:0000313" key="2">
    <source>
        <dbReference type="Proteomes" id="UP000199251"/>
    </source>
</evidence>
<reference evidence="1 2" key="1">
    <citation type="submission" date="2015-03" db="EMBL/GenBank/DDBJ databases">
        <authorList>
            <person name="Urmite Genomes"/>
        </authorList>
    </citation>
    <scope>NUCLEOTIDE SEQUENCE [LARGE SCALE GENOMIC DNA]</scope>
    <source>
        <strain evidence="1 2">CSUR P1491</strain>
    </source>
</reference>
<dbReference type="Proteomes" id="UP000199251">
    <property type="component" value="Unassembled WGS sequence"/>
</dbReference>
<organism evidence="1 2">
    <name type="scientific">Mycobacterium lentiflavum</name>
    <dbReference type="NCBI Taxonomy" id="141349"/>
    <lineage>
        <taxon>Bacteria</taxon>
        <taxon>Bacillati</taxon>
        <taxon>Actinomycetota</taxon>
        <taxon>Actinomycetes</taxon>
        <taxon>Mycobacteriales</taxon>
        <taxon>Mycobacteriaceae</taxon>
        <taxon>Mycobacterium</taxon>
        <taxon>Mycobacterium simiae complex</taxon>
    </lineage>
</organism>
<accession>A0A0E4H2M1</accession>